<gene>
    <name evidence="2" type="ORF">ACFPYI_05350</name>
</gene>
<dbReference type="AlphaFoldDB" id="A0ABD5RKA6"/>
<accession>A0ABD5RKA6</accession>
<reference evidence="2 3" key="1">
    <citation type="journal article" date="2019" name="Int. J. Syst. Evol. Microbiol.">
        <title>The Global Catalogue of Microorganisms (GCM) 10K type strain sequencing project: providing services to taxonomists for standard genome sequencing and annotation.</title>
        <authorList>
            <consortium name="The Broad Institute Genomics Platform"/>
            <consortium name="The Broad Institute Genome Sequencing Center for Infectious Disease"/>
            <person name="Wu L."/>
            <person name="Ma J."/>
        </authorList>
    </citation>
    <scope>NUCLEOTIDE SEQUENCE [LARGE SCALE GENOMIC DNA]</scope>
    <source>
        <strain evidence="2 3">CGMCC 1.12543</strain>
    </source>
</reference>
<protein>
    <recommendedName>
        <fullName evidence="4">HNH endonuclease</fullName>
    </recommendedName>
</protein>
<organism evidence="2 3">
    <name type="scientific">Halomarina salina</name>
    <dbReference type="NCBI Taxonomy" id="1872699"/>
    <lineage>
        <taxon>Archaea</taxon>
        <taxon>Methanobacteriati</taxon>
        <taxon>Methanobacteriota</taxon>
        <taxon>Stenosarchaea group</taxon>
        <taxon>Halobacteria</taxon>
        <taxon>Halobacteriales</taxon>
        <taxon>Natronomonadaceae</taxon>
        <taxon>Halomarina</taxon>
    </lineage>
</organism>
<dbReference type="EMBL" id="JBHSQH010000001">
    <property type="protein sequence ID" value="MFC5970755.1"/>
    <property type="molecule type" value="Genomic_DNA"/>
</dbReference>
<dbReference type="Pfam" id="PF23382">
    <property type="entry name" value="DUF7097"/>
    <property type="match status" value="1"/>
</dbReference>
<evidence type="ECO:0008006" key="4">
    <source>
        <dbReference type="Google" id="ProtNLM"/>
    </source>
</evidence>
<evidence type="ECO:0000313" key="2">
    <source>
        <dbReference type="EMBL" id="MFC5970755.1"/>
    </source>
</evidence>
<proteinExistence type="predicted"/>
<name>A0ABD5RKA6_9EURY</name>
<dbReference type="Proteomes" id="UP001596099">
    <property type="component" value="Unassembled WGS sequence"/>
</dbReference>
<sequence length="199" mass="22854">MEKTPLGTSVGVDDPFDYVERCDHVTDDGKCRYAFECEERRSSVRSSGRSPRDADPDSTFFQTLRDRDYRCPVVTDAGPDWEWADCPHFRCTNRSRECIRCGLEEVRMAHDDARPLLEEHHLSYRASANGGTNGHPEELTHEITVYLCRWCHAKVHDSFARIDDDANPPPEALAAREERRSQELDELGFDSAADRYRDS</sequence>
<feature type="compositionally biased region" description="Basic and acidic residues" evidence="1">
    <location>
        <begin position="174"/>
        <end position="183"/>
    </location>
</feature>
<keyword evidence="3" id="KW-1185">Reference proteome</keyword>
<evidence type="ECO:0000313" key="3">
    <source>
        <dbReference type="Proteomes" id="UP001596099"/>
    </source>
</evidence>
<dbReference type="InterPro" id="IPR055523">
    <property type="entry name" value="DUF7097"/>
</dbReference>
<evidence type="ECO:0000256" key="1">
    <source>
        <dbReference type="SAM" id="MobiDB-lite"/>
    </source>
</evidence>
<comment type="caution">
    <text evidence="2">The sequence shown here is derived from an EMBL/GenBank/DDBJ whole genome shotgun (WGS) entry which is preliminary data.</text>
</comment>
<dbReference type="RefSeq" id="WP_247413678.1">
    <property type="nucleotide sequence ID" value="NZ_JALLGW010000001.1"/>
</dbReference>
<feature type="region of interest" description="Disordered" evidence="1">
    <location>
        <begin position="161"/>
        <end position="199"/>
    </location>
</feature>